<organism evidence="12 13">
    <name type="scientific">Danionella cerebrum</name>
    <dbReference type="NCBI Taxonomy" id="2873325"/>
    <lineage>
        <taxon>Eukaryota</taxon>
        <taxon>Metazoa</taxon>
        <taxon>Chordata</taxon>
        <taxon>Craniata</taxon>
        <taxon>Vertebrata</taxon>
        <taxon>Euteleostomi</taxon>
        <taxon>Actinopterygii</taxon>
        <taxon>Neopterygii</taxon>
        <taxon>Teleostei</taxon>
        <taxon>Ostariophysi</taxon>
        <taxon>Cypriniformes</taxon>
        <taxon>Danionidae</taxon>
        <taxon>Danioninae</taxon>
        <taxon>Danionella</taxon>
    </lineage>
</organism>
<keyword evidence="5" id="KW-0547">Nucleotide-binding</keyword>
<feature type="domain" description="Protein kinase" evidence="11">
    <location>
        <begin position="47"/>
        <end position="306"/>
    </location>
</feature>
<keyword evidence="3" id="KW-0723">Serine/threonine-protein kinase</keyword>
<dbReference type="InterPro" id="IPR011009">
    <property type="entry name" value="Kinase-like_dom_sf"/>
</dbReference>
<feature type="compositionally biased region" description="Basic and acidic residues" evidence="10">
    <location>
        <begin position="445"/>
        <end position="458"/>
    </location>
</feature>
<comment type="caution">
    <text evidence="12">The sequence shown here is derived from an EMBL/GenBank/DDBJ whole genome shotgun (WGS) entry which is preliminary data.</text>
</comment>
<evidence type="ECO:0000256" key="3">
    <source>
        <dbReference type="ARBA" id="ARBA00022527"/>
    </source>
</evidence>
<comment type="catalytic activity">
    <reaction evidence="9">
        <text>L-seryl-[protein] + ATP = O-phospho-L-seryl-[protein] + ADP + H(+)</text>
        <dbReference type="Rhea" id="RHEA:17989"/>
        <dbReference type="Rhea" id="RHEA-COMP:9863"/>
        <dbReference type="Rhea" id="RHEA-COMP:11604"/>
        <dbReference type="ChEBI" id="CHEBI:15378"/>
        <dbReference type="ChEBI" id="CHEBI:29999"/>
        <dbReference type="ChEBI" id="CHEBI:30616"/>
        <dbReference type="ChEBI" id="CHEBI:83421"/>
        <dbReference type="ChEBI" id="CHEBI:456216"/>
        <dbReference type="EC" id="2.7.11.1"/>
    </reaction>
</comment>
<dbReference type="OrthoDB" id="193931at2759"/>
<dbReference type="GO" id="GO:0005524">
    <property type="term" value="F:ATP binding"/>
    <property type="evidence" value="ECO:0007669"/>
    <property type="project" value="UniProtKB-KW"/>
</dbReference>
<comment type="similarity">
    <text evidence="1">Belongs to the protein kinase superfamily. CAMK Ser/Thr protein kinase family. SNF1 subfamily.</text>
</comment>
<dbReference type="Gene3D" id="1.10.510.10">
    <property type="entry name" value="Transferase(Phosphotransferase) domain 1"/>
    <property type="match status" value="1"/>
</dbReference>
<protein>
    <recommendedName>
        <fullName evidence="2">non-specific serine/threonine protein kinase</fullName>
        <ecNumber evidence="2">2.7.11.1</ecNumber>
    </recommendedName>
</protein>
<dbReference type="SUPFAM" id="SSF56112">
    <property type="entry name" value="Protein kinase-like (PK-like)"/>
    <property type="match status" value="1"/>
</dbReference>
<dbReference type="EC" id="2.7.11.1" evidence="2"/>
<evidence type="ECO:0000256" key="7">
    <source>
        <dbReference type="ARBA" id="ARBA00022840"/>
    </source>
</evidence>
<evidence type="ECO:0000256" key="9">
    <source>
        <dbReference type="ARBA" id="ARBA00048679"/>
    </source>
</evidence>
<keyword evidence="4" id="KW-0808">Transferase</keyword>
<dbReference type="PANTHER" id="PTHR24346:SF101">
    <property type="entry name" value="PROTEIN KINASE DOMAIN-CONTAINING PROTEIN"/>
    <property type="match status" value="1"/>
</dbReference>
<name>A0A553QAT6_9TELE</name>
<keyword evidence="6" id="KW-0418">Kinase</keyword>
<dbReference type="STRING" id="623744.A0A553QAT6"/>
<dbReference type="InterPro" id="IPR000719">
    <property type="entry name" value="Prot_kinase_dom"/>
</dbReference>
<dbReference type="GO" id="GO:0004674">
    <property type="term" value="F:protein serine/threonine kinase activity"/>
    <property type="evidence" value="ECO:0007669"/>
    <property type="project" value="UniProtKB-KW"/>
</dbReference>
<reference evidence="12 13" key="1">
    <citation type="journal article" date="2019" name="Sci. Data">
        <title>Hybrid genome assembly and annotation of Danionella translucida.</title>
        <authorList>
            <person name="Kadobianskyi M."/>
            <person name="Schulze L."/>
            <person name="Schuelke M."/>
            <person name="Judkewitz B."/>
        </authorList>
    </citation>
    <scope>NUCLEOTIDE SEQUENCE [LARGE SCALE GENOMIC DNA]</scope>
    <source>
        <strain evidence="12 13">Bolton</strain>
    </source>
</reference>
<evidence type="ECO:0000313" key="13">
    <source>
        <dbReference type="Proteomes" id="UP000316079"/>
    </source>
</evidence>
<comment type="catalytic activity">
    <reaction evidence="8">
        <text>L-threonyl-[protein] + ATP = O-phospho-L-threonyl-[protein] + ADP + H(+)</text>
        <dbReference type="Rhea" id="RHEA:46608"/>
        <dbReference type="Rhea" id="RHEA-COMP:11060"/>
        <dbReference type="Rhea" id="RHEA-COMP:11605"/>
        <dbReference type="ChEBI" id="CHEBI:15378"/>
        <dbReference type="ChEBI" id="CHEBI:30013"/>
        <dbReference type="ChEBI" id="CHEBI:30616"/>
        <dbReference type="ChEBI" id="CHEBI:61977"/>
        <dbReference type="ChEBI" id="CHEBI:456216"/>
        <dbReference type="EC" id="2.7.11.1"/>
    </reaction>
</comment>
<keyword evidence="13" id="KW-1185">Reference proteome</keyword>
<gene>
    <name evidence="12" type="ORF">DNTS_009127</name>
</gene>
<dbReference type="FunFam" id="3.30.200.20:FF:000003">
    <property type="entry name" value="Non-specific serine/threonine protein kinase"/>
    <property type="match status" value="1"/>
</dbReference>
<dbReference type="SMART" id="SM00220">
    <property type="entry name" value="S_TKc"/>
    <property type="match status" value="1"/>
</dbReference>
<accession>A0A553QAT6</accession>
<dbReference type="AlphaFoldDB" id="A0A553QAT6"/>
<evidence type="ECO:0000256" key="1">
    <source>
        <dbReference type="ARBA" id="ARBA00006234"/>
    </source>
</evidence>
<feature type="region of interest" description="Disordered" evidence="10">
    <location>
        <begin position="396"/>
        <end position="488"/>
    </location>
</feature>
<evidence type="ECO:0000256" key="5">
    <source>
        <dbReference type="ARBA" id="ARBA00022741"/>
    </source>
</evidence>
<dbReference type="InterPro" id="IPR008271">
    <property type="entry name" value="Ser/Thr_kinase_AS"/>
</dbReference>
<dbReference type="FunFam" id="1.10.510.10:FF:000391">
    <property type="entry name" value="Hormonally up-regulated neu tumor-associated kinase"/>
    <property type="match status" value="1"/>
</dbReference>
<sequence>MPAPLKSSLDGSMTDSGELEHPSSPCLGKVPQELLQNFPHSKRVGSYLVGKMINKGSFAKVMLGMHIATGEKVAIKVIDKKKARQDSYVLKNMKREPRIHQLIRHPNIVLLLETLETENCFYMCMELCCGGDLLDRICQRQRLQEREVRRYCRQILSALEHLHRHAIVHRDLKIENFLLDEHNNIKIVDFGLSNTLKTDGLSQDLLSTQCGSPAYAAPELLAHRKYGPKVDVWSVGVSTFAMLTGTLPFTVEPFNIKQLHQKMVNGEISPIPSDVSKEAVQFVLSLLEPEPTKRPSVKAAMEDEWLNEGYTKRPLHSVIHKNRLHPEDLNSAVLNYMMESLGYGISDVIHGVISNKPSAILACYHLLLKKLNRCQKELRSMKREETSEWNLLNKSLSRGRSNASSKSPQQSPQSDGPKEEDSTQDDVCKRSQTRDRDTQSGMRRRTAEASRPKQRSMEDQADSPISFPLDTAHNSTTPKGETDPNLCDSAPCDIETIETSRDSQTMKSSFKTQVTHALHQQEDKLEKLQTFCSDKGPSPRTGQCVKDLLQAIEEKSYKTRHLSSIESTAQSLPLPRLRHTGTLKEATARKVTWVGVTHHNSPGTGSSPFLVNGSKPPLFPSQRQQALVIKNLRHAKEKRNTVTGGSLAMAANTTKRNSVQLHTAIQRRTNDLNLPMLPTALQNKTDKKNEILRMDFR</sequence>
<dbReference type="PROSITE" id="PS00108">
    <property type="entry name" value="PROTEIN_KINASE_ST"/>
    <property type="match status" value="1"/>
</dbReference>
<keyword evidence="7" id="KW-0067">ATP-binding</keyword>
<evidence type="ECO:0000256" key="8">
    <source>
        <dbReference type="ARBA" id="ARBA00047899"/>
    </source>
</evidence>
<evidence type="ECO:0000256" key="4">
    <source>
        <dbReference type="ARBA" id="ARBA00022679"/>
    </source>
</evidence>
<evidence type="ECO:0000313" key="12">
    <source>
        <dbReference type="EMBL" id="TRY87027.1"/>
    </source>
</evidence>
<evidence type="ECO:0000256" key="10">
    <source>
        <dbReference type="SAM" id="MobiDB-lite"/>
    </source>
</evidence>
<dbReference type="GO" id="GO:0005737">
    <property type="term" value="C:cytoplasm"/>
    <property type="evidence" value="ECO:0007669"/>
    <property type="project" value="TreeGrafter"/>
</dbReference>
<feature type="region of interest" description="Disordered" evidence="10">
    <location>
        <begin position="1"/>
        <end position="26"/>
    </location>
</feature>
<evidence type="ECO:0000256" key="6">
    <source>
        <dbReference type="ARBA" id="ARBA00022777"/>
    </source>
</evidence>
<dbReference type="EMBL" id="SRMA01026163">
    <property type="protein sequence ID" value="TRY87027.1"/>
    <property type="molecule type" value="Genomic_DNA"/>
</dbReference>
<feature type="compositionally biased region" description="Low complexity" evidence="10">
    <location>
        <begin position="404"/>
        <end position="414"/>
    </location>
</feature>
<dbReference type="Proteomes" id="UP000316079">
    <property type="component" value="Unassembled WGS sequence"/>
</dbReference>
<dbReference type="PANTHER" id="PTHR24346">
    <property type="entry name" value="MAP/MICROTUBULE AFFINITY-REGULATING KINASE"/>
    <property type="match status" value="1"/>
</dbReference>
<dbReference type="Pfam" id="PF00069">
    <property type="entry name" value="Pkinase"/>
    <property type="match status" value="1"/>
</dbReference>
<evidence type="ECO:0000256" key="2">
    <source>
        <dbReference type="ARBA" id="ARBA00012513"/>
    </source>
</evidence>
<proteinExistence type="inferred from homology"/>
<evidence type="ECO:0000259" key="11">
    <source>
        <dbReference type="PROSITE" id="PS50011"/>
    </source>
</evidence>
<dbReference type="GO" id="GO:0035556">
    <property type="term" value="P:intracellular signal transduction"/>
    <property type="evidence" value="ECO:0007669"/>
    <property type="project" value="TreeGrafter"/>
</dbReference>
<dbReference type="PROSITE" id="PS50011">
    <property type="entry name" value="PROTEIN_KINASE_DOM"/>
    <property type="match status" value="1"/>
</dbReference>
<feature type="compositionally biased region" description="Basic and acidic residues" evidence="10">
    <location>
        <begin position="416"/>
        <end position="438"/>
    </location>
</feature>